<dbReference type="InterPro" id="IPR021449">
    <property type="entry name" value="DUF3099"/>
</dbReference>
<dbReference type="OrthoDB" id="4229919at2"/>
<evidence type="ECO:0000256" key="2">
    <source>
        <dbReference type="SAM" id="Phobius"/>
    </source>
</evidence>
<dbReference type="RefSeq" id="WP_045248163.1">
    <property type="nucleotide sequence ID" value="NZ_JYIY01000077.1"/>
</dbReference>
<organism evidence="3 4">
    <name type="scientific">Microbacterium ginsengisoli</name>
    <dbReference type="NCBI Taxonomy" id="400772"/>
    <lineage>
        <taxon>Bacteria</taxon>
        <taxon>Bacillati</taxon>
        <taxon>Actinomycetota</taxon>
        <taxon>Actinomycetes</taxon>
        <taxon>Micrococcales</taxon>
        <taxon>Microbacteriaceae</taxon>
        <taxon>Microbacterium</taxon>
    </lineage>
</organism>
<comment type="caution">
    <text evidence="3">The sequence shown here is derived from an EMBL/GenBank/DDBJ whole genome shotgun (WGS) entry which is preliminary data.</text>
</comment>
<keyword evidence="2" id="KW-0812">Transmembrane</keyword>
<keyword evidence="2" id="KW-1133">Transmembrane helix</keyword>
<keyword evidence="2" id="KW-0472">Membrane</keyword>
<dbReference type="Pfam" id="PF11298">
    <property type="entry name" value="DUF3099"/>
    <property type="match status" value="1"/>
</dbReference>
<dbReference type="Proteomes" id="UP000033451">
    <property type="component" value="Unassembled WGS sequence"/>
</dbReference>
<accession>A0A0F0LU66</accession>
<dbReference type="STRING" id="400772.RR49_02271"/>
<evidence type="ECO:0000256" key="1">
    <source>
        <dbReference type="SAM" id="MobiDB-lite"/>
    </source>
</evidence>
<sequence>MKRLTPQTATSLPRAPREDERSRQVKYLVSMSVRVVCFLLMVLVTPYGWYTWVFGAAAALLPYIAVVIANVGQDLISSTASAPTDQTAEEPATRAVDAHPETPTVITISESTRVDRDGTA</sequence>
<feature type="transmembrane region" description="Helical" evidence="2">
    <location>
        <begin position="27"/>
        <end position="44"/>
    </location>
</feature>
<dbReference type="AlphaFoldDB" id="A0A0F0LU66"/>
<evidence type="ECO:0000313" key="3">
    <source>
        <dbReference type="EMBL" id="KJL35835.1"/>
    </source>
</evidence>
<dbReference type="EMBL" id="JYIY01000077">
    <property type="protein sequence ID" value="KJL35835.1"/>
    <property type="molecule type" value="Genomic_DNA"/>
</dbReference>
<feature type="region of interest" description="Disordered" evidence="1">
    <location>
        <begin position="80"/>
        <end position="120"/>
    </location>
</feature>
<dbReference type="PATRIC" id="fig|400772.4.peg.2284"/>
<name>A0A0F0LU66_9MICO</name>
<reference evidence="3 4" key="1">
    <citation type="submission" date="2015-02" db="EMBL/GenBank/DDBJ databases">
        <title>Draft genome sequences of ten Microbacterium spp. with emphasis on heavy metal contaminated environments.</title>
        <authorList>
            <person name="Corretto E."/>
        </authorList>
    </citation>
    <scope>NUCLEOTIDE SEQUENCE [LARGE SCALE GENOMIC DNA]</scope>
    <source>
        <strain evidence="3 4">DSM 18659</strain>
    </source>
</reference>
<keyword evidence="4" id="KW-1185">Reference proteome</keyword>
<feature type="transmembrane region" description="Helical" evidence="2">
    <location>
        <begin position="50"/>
        <end position="71"/>
    </location>
</feature>
<feature type="compositionally biased region" description="Polar residues" evidence="1">
    <location>
        <begin position="1"/>
        <end position="11"/>
    </location>
</feature>
<feature type="region of interest" description="Disordered" evidence="1">
    <location>
        <begin position="1"/>
        <end position="21"/>
    </location>
</feature>
<evidence type="ECO:0000313" key="4">
    <source>
        <dbReference type="Proteomes" id="UP000033451"/>
    </source>
</evidence>
<gene>
    <name evidence="3" type="ORF">RR49_02271</name>
</gene>
<evidence type="ECO:0008006" key="5">
    <source>
        <dbReference type="Google" id="ProtNLM"/>
    </source>
</evidence>
<proteinExistence type="predicted"/>
<protein>
    <recommendedName>
        <fullName evidence="5">DUF3099 domain-containing protein</fullName>
    </recommendedName>
</protein>